<comment type="caution">
    <text evidence="9">The sequence shown here is derived from an EMBL/GenBank/DDBJ whole genome shotgun (WGS) entry which is preliminary data.</text>
</comment>
<feature type="transmembrane region" description="Helical" evidence="8">
    <location>
        <begin position="310"/>
        <end position="332"/>
    </location>
</feature>
<dbReference type="CDD" id="cd06550">
    <property type="entry name" value="TM_ABC_iron-siderophores_like"/>
    <property type="match status" value="1"/>
</dbReference>
<organism evidence="9 10">
    <name type="scientific">Luteolibacter pohnpeiensis</name>
    <dbReference type="NCBI Taxonomy" id="454153"/>
    <lineage>
        <taxon>Bacteria</taxon>
        <taxon>Pseudomonadati</taxon>
        <taxon>Verrucomicrobiota</taxon>
        <taxon>Verrucomicrobiia</taxon>
        <taxon>Verrucomicrobiales</taxon>
        <taxon>Verrucomicrobiaceae</taxon>
        <taxon>Luteolibacter</taxon>
    </lineage>
</organism>
<keyword evidence="3" id="KW-0813">Transport</keyword>
<evidence type="ECO:0000256" key="7">
    <source>
        <dbReference type="ARBA" id="ARBA00023136"/>
    </source>
</evidence>
<feature type="transmembrane region" description="Helical" evidence="8">
    <location>
        <begin position="12"/>
        <end position="32"/>
    </location>
</feature>
<keyword evidence="4" id="KW-1003">Cell membrane</keyword>
<dbReference type="GO" id="GO:0005886">
    <property type="term" value="C:plasma membrane"/>
    <property type="evidence" value="ECO:0007669"/>
    <property type="project" value="UniProtKB-SubCell"/>
</dbReference>
<keyword evidence="7 8" id="KW-0472">Membrane</keyword>
<keyword evidence="6 8" id="KW-1133">Transmembrane helix</keyword>
<dbReference type="AlphaFoldDB" id="A0A934VWR8"/>
<dbReference type="PANTHER" id="PTHR30472:SF25">
    <property type="entry name" value="ABC TRANSPORTER PERMEASE PROTEIN MJ0876-RELATED"/>
    <property type="match status" value="1"/>
</dbReference>
<dbReference type="SUPFAM" id="SSF81345">
    <property type="entry name" value="ABC transporter involved in vitamin B12 uptake, BtuC"/>
    <property type="match status" value="1"/>
</dbReference>
<proteinExistence type="inferred from homology"/>
<dbReference type="PANTHER" id="PTHR30472">
    <property type="entry name" value="FERRIC ENTEROBACTIN TRANSPORT SYSTEM PERMEASE PROTEIN"/>
    <property type="match status" value="1"/>
</dbReference>
<feature type="transmembrane region" description="Helical" evidence="8">
    <location>
        <begin position="268"/>
        <end position="298"/>
    </location>
</feature>
<evidence type="ECO:0000256" key="2">
    <source>
        <dbReference type="ARBA" id="ARBA00007935"/>
    </source>
</evidence>
<accession>A0A934VWR8</accession>
<dbReference type="Gene3D" id="1.10.3470.10">
    <property type="entry name" value="ABC transporter involved in vitamin B12 uptake, BtuC"/>
    <property type="match status" value="1"/>
</dbReference>
<comment type="subcellular location">
    <subcellularLocation>
        <location evidence="1">Cell membrane</location>
        <topology evidence="1">Multi-pass membrane protein</topology>
    </subcellularLocation>
</comment>
<dbReference type="Pfam" id="PF01032">
    <property type="entry name" value="FecCD"/>
    <property type="match status" value="1"/>
</dbReference>
<evidence type="ECO:0000256" key="1">
    <source>
        <dbReference type="ARBA" id="ARBA00004651"/>
    </source>
</evidence>
<reference evidence="9" key="1">
    <citation type="submission" date="2021-01" db="EMBL/GenBank/DDBJ databases">
        <title>Modified the classification status of verrucomicrobia.</title>
        <authorList>
            <person name="Feng X."/>
        </authorList>
    </citation>
    <scope>NUCLEOTIDE SEQUENCE</scope>
    <source>
        <strain evidence="9">KCTC 22041</strain>
    </source>
</reference>
<dbReference type="Proteomes" id="UP000603141">
    <property type="component" value="Unassembled WGS sequence"/>
</dbReference>
<evidence type="ECO:0000256" key="5">
    <source>
        <dbReference type="ARBA" id="ARBA00022692"/>
    </source>
</evidence>
<keyword evidence="5 8" id="KW-0812">Transmembrane</keyword>
<dbReference type="InterPro" id="IPR000522">
    <property type="entry name" value="ABC_transptr_permease_BtuC"/>
</dbReference>
<keyword evidence="10" id="KW-1185">Reference proteome</keyword>
<feature type="transmembrane region" description="Helical" evidence="8">
    <location>
        <begin position="179"/>
        <end position="200"/>
    </location>
</feature>
<dbReference type="GO" id="GO:0022857">
    <property type="term" value="F:transmembrane transporter activity"/>
    <property type="evidence" value="ECO:0007669"/>
    <property type="project" value="InterPro"/>
</dbReference>
<dbReference type="RefSeq" id="WP_200270866.1">
    <property type="nucleotide sequence ID" value="NZ_JAENIJ010000017.1"/>
</dbReference>
<dbReference type="EMBL" id="JAENIJ010000017">
    <property type="protein sequence ID" value="MBK1883088.1"/>
    <property type="molecule type" value="Genomic_DNA"/>
</dbReference>
<comment type="similarity">
    <text evidence="2">Belongs to the binding-protein-dependent transport system permease family. FecCD subfamily.</text>
</comment>
<dbReference type="FunFam" id="1.10.3470.10:FF:000001">
    <property type="entry name" value="Vitamin B12 ABC transporter permease BtuC"/>
    <property type="match status" value="1"/>
</dbReference>
<feature type="transmembrane region" description="Helical" evidence="8">
    <location>
        <begin position="123"/>
        <end position="142"/>
    </location>
</feature>
<evidence type="ECO:0000256" key="3">
    <source>
        <dbReference type="ARBA" id="ARBA00022448"/>
    </source>
</evidence>
<evidence type="ECO:0000256" key="6">
    <source>
        <dbReference type="ARBA" id="ARBA00022989"/>
    </source>
</evidence>
<feature type="transmembrane region" description="Helical" evidence="8">
    <location>
        <begin position="148"/>
        <end position="167"/>
    </location>
</feature>
<protein>
    <submittedName>
        <fullName evidence="9">Iron ABC transporter permease</fullName>
    </submittedName>
</protein>
<sequence>MRSNEQRRYALAWVIGVSMLVIVIFALIQLTAGSFGMTWQRAFAAIFDPQVWKSPTTLGHFLLGDAGASAVGLESTRALTTETLIVWNVRLPRVLVAVFVGINLSVSGSILQAVTRNEMASPFLLGVSSGAGLAVILILVLFPMLAPLLPVMAMLGGGLAFLIVYAIAWNRGTSPVRLVLAGVVVAAIAGSIQTGLFLMAKEISVVQNALAWTTGSLTGVGWQQVRQIAPWTLVSSMIALLTTRQLDVLQLGDPAARSLGMRVEWVRFWLSANAIIAAGSAVAVAGLIGFVGLIVPHVVRNLVGGTHRRLLIGCLFSGPALLVCADAGARLLVQPMQLPVGIITGCLGGGFFLYIMRRRPEIGKL</sequence>
<evidence type="ECO:0000256" key="8">
    <source>
        <dbReference type="SAM" id="Phobius"/>
    </source>
</evidence>
<gene>
    <name evidence="9" type="ORF">JIN85_11720</name>
</gene>
<dbReference type="InterPro" id="IPR037294">
    <property type="entry name" value="ABC_BtuC-like"/>
</dbReference>
<evidence type="ECO:0000313" key="10">
    <source>
        <dbReference type="Proteomes" id="UP000603141"/>
    </source>
</evidence>
<name>A0A934VWR8_9BACT</name>
<evidence type="ECO:0000256" key="4">
    <source>
        <dbReference type="ARBA" id="ARBA00022475"/>
    </source>
</evidence>
<feature type="transmembrane region" description="Helical" evidence="8">
    <location>
        <begin position="94"/>
        <end position="111"/>
    </location>
</feature>
<evidence type="ECO:0000313" key="9">
    <source>
        <dbReference type="EMBL" id="MBK1883088.1"/>
    </source>
</evidence>
<feature type="transmembrane region" description="Helical" evidence="8">
    <location>
        <begin position="338"/>
        <end position="356"/>
    </location>
</feature>